<dbReference type="Pfam" id="PF00078">
    <property type="entry name" value="RVT_1"/>
    <property type="match status" value="1"/>
</dbReference>
<dbReference type="Gene3D" id="1.10.340.70">
    <property type="match status" value="1"/>
</dbReference>
<dbReference type="FunFam" id="3.10.20.370:FF:000001">
    <property type="entry name" value="Retrovirus-related Pol polyprotein from transposon 17.6-like protein"/>
    <property type="match status" value="1"/>
</dbReference>
<keyword evidence="2" id="KW-0808">Transferase</keyword>
<evidence type="ECO:0000259" key="10">
    <source>
        <dbReference type="Pfam" id="PF17921"/>
    </source>
</evidence>
<dbReference type="InterPro" id="IPR000477">
    <property type="entry name" value="RT_dom"/>
</dbReference>
<evidence type="ECO:0000313" key="11">
    <source>
        <dbReference type="EMBL" id="WVZ83350.1"/>
    </source>
</evidence>
<keyword evidence="12" id="KW-1185">Reference proteome</keyword>
<dbReference type="InterPro" id="IPR050951">
    <property type="entry name" value="Retrovirus_Pol_polyprotein"/>
</dbReference>
<organism evidence="11 12">
    <name type="scientific">Paspalum notatum var. saurae</name>
    <dbReference type="NCBI Taxonomy" id="547442"/>
    <lineage>
        <taxon>Eukaryota</taxon>
        <taxon>Viridiplantae</taxon>
        <taxon>Streptophyta</taxon>
        <taxon>Embryophyta</taxon>
        <taxon>Tracheophyta</taxon>
        <taxon>Spermatophyta</taxon>
        <taxon>Magnoliopsida</taxon>
        <taxon>Liliopsida</taxon>
        <taxon>Poales</taxon>
        <taxon>Poaceae</taxon>
        <taxon>PACMAD clade</taxon>
        <taxon>Panicoideae</taxon>
        <taxon>Andropogonodae</taxon>
        <taxon>Paspaleae</taxon>
        <taxon>Paspalinae</taxon>
        <taxon>Paspalum</taxon>
    </lineage>
</organism>
<protein>
    <recommendedName>
        <fullName evidence="1">RNA-directed DNA polymerase</fullName>
        <ecNumber evidence="1">2.7.7.49</ecNumber>
    </recommendedName>
</protein>
<reference evidence="11 12" key="1">
    <citation type="submission" date="2024-02" db="EMBL/GenBank/DDBJ databases">
        <title>High-quality chromosome-scale genome assembly of Pensacola bahiagrass (Paspalum notatum Flugge var. saurae).</title>
        <authorList>
            <person name="Vega J.M."/>
            <person name="Podio M."/>
            <person name="Orjuela J."/>
            <person name="Siena L.A."/>
            <person name="Pessino S.C."/>
            <person name="Combes M.C."/>
            <person name="Mariac C."/>
            <person name="Albertini E."/>
            <person name="Pupilli F."/>
            <person name="Ortiz J.P.A."/>
            <person name="Leblanc O."/>
        </authorList>
    </citation>
    <scope>NUCLEOTIDE SEQUENCE [LARGE SCALE GENOMIC DNA]</scope>
    <source>
        <strain evidence="11">R1</strain>
        <tissue evidence="11">Leaf</tissue>
    </source>
</reference>
<dbReference type="GO" id="GO:0004519">
    <property type="term" value="F:endonuclease activity"/>
    <property type="evidence" value="ECO:0007669"/>
    <property type="project" value="UniProtKB-KW"/>
</dbReference>
<dbReference type="CDD" id="cd01647">
    <property type="entry name" value="RT_LTR"/>
    <property type="match status" value="1"/>
</dbReference>
<evidence type="ECO:0000256" key="2">
    <source>
        <dbReference type="ARBA" id="ARBA00022679"/>
    </source>
</evidence>
<dbReference type="AlphaFoldDB" id="A0AAQ3X3T9"/>
<keyword evidence="5" id="KW-0255">Endonuclease</keyword>
<dbReference type="Pfam" id="PF17917">
    <property type="entry name" value="RT_RNaseH"/>
    <property type="match status" value="1"/>
</dbReference>
<dbReference type="EMBL" id="CP144751">
    <property type="protein sequence ID" value="WVZ83350.1"/>
    <property type="molecule type" value="Genomic_DNA"/>
</dbReference>
<evidence type="ECO:0000256" key="6">
    <source>
        <dbReference type="ARBA" id="ARBA00022801"/>
    </source>
</evidence>
<feature type="domain" description="Integrase zinc-binding" evidence="10">
    <location>
        <begin position="616"/>
        <end position="667"/>
    </location>
</feature>
<dbReference type="EC" id="2.7.7.49" evidence="1"/>
<keyword evidence="3" id="KW-0548">Nucleotidyltransferase</keyword>
<evidence type="ECO:0000256" key="4">
    <source>
        <dbReference type="ARBA" id="ARBA00022722"/>
    </source>
</evidence>
<evidence type="ECO:0000256" key="7">
    <source>
        <dbReference type="ARBA" id="ARBA00022918"/>
    </source>
</evidence>
<accession>A0AAQ3X3T9</accession>
<feature type="domain" description="Reverse transcriptase RNase H-like" evidence="9">
    <location>
        <begin position="406"/>
        <end position="505"/>
    </location>
</feature>
<dbReference type="SUPFAM" id="SSF56672">
    <property type="entry name" value="DNA/RNA polymerases"/>
    <property type="match status" value="1"/>
</dbReference>
<dbReference type="CDD" id="cd09274">
    <property type="entry name" value="RNase_HI_RT_Ty3"/>
    <property type="match status" value="1"/>
</dbReference>
<keyword evidence="7" id="KW-0695">RNA-directed DNA polymerase</keyword>
<dbReference type="InterPro" id="IPR043502">
    <property type="entry name" value="DNA/RNA_pol_sf"/>
</dbReference>
<name>A0AAQ3X3T9_PASNO</name>
<dbReference type="GO" id="GO:0016787">
    <property type="term" value="F:hydrolase activity"/>
    <property type="evidence" value="ECO:0007669"/>
    <property type="project" value="UniProtKB-KW"/>
</dbReference>
<dbReference type="Gene3D" id="3.30.70.270">
    <property type="match status" value="2"/>
</dbReference>
<keyword evidence="6" id="KW-0378">Hydrolase</keyword>
<dbReference type="FunFam" id="3.30.70.270:FF:000003">
    <property type="entry name" value="Transposon Ty3-G Gag-Pol polyprotein"/>
    <property type="match status" value="1"/>
</dbReference>
<gene>
    <name evidence="11" type="ORF">U9M48_030508</name>
</gene>
<dbReference type="PANTHER" id="PTHR37984">
    <property type="entry name" value="PROTEIN CBG26694"/>
    <property type="match status" value="1"/>
</dbReference>
<evidence type="ECO:0000313" key="12">
    <source>
        <dbReference type="Proteomes" id="UP001341281"/>
    </source>
</evidence>
<dbReference type="Pfam" id="PF17921">
    <property type="entry name" value="Integrase_H2C2"/>
    <property type="match status" value="1"/>
</dbReference>
<dbReference type="InterPro" id="IPR043128">
    <property type="entry name" value="Rev_trsase/Diguanyl_cyclase"/>
</dbReference>
<sequence length="668" mass="76904">MSCTLFCKGVSILIAGLEFKADLTILCSDGIDLILGMDWLTRHRGVISCFPHSVKLVHPSGQEVEFVPVQSSVIHQLHSLVTKALEAIPVVCEYPDVFPDDIPGLPPDRAVEFAINLVPGTAPIAKAPYRMSGKEYDELKRQLDELLEKGLIKCSVSPWGAPVLFVKRKDGSMRLCIDYRELNAVTLKSKCPLPRIDDLLDELKGAKSGYHQIMIREEDIPKTAFVTRYGHHEFTVVPSGLTNAPAYFMNMMNLILKEELDQFVVVFTDDILIYSKTREQHEKHLRAVLEKLRRNQLYGKISKCKFWLERITLLGHVWTTEGVSVDPEKIEAVSNWKTPRNVTEIRSFLGLAKYYRRFIENFSKIAKPMTDLLKDKVLFEWNDKCEKSFRCLKDKLTTTPVLTLPDLQKDFVVYCDASRQGLGCVLMQDNHVVSYASRQLRAHEENYPTHDLELAAVVHALKIWRHYLIGNKCDIYTDHKSLKYIFTQSELNMRQRRWLELIKDYQLEIHYHPGKANVVANALSRKTYCNLLTGEELSAELCAEMEQLRLDFVTTEQLNELRVRCTLEDQIRQAQKDCTSIAELKVGMEKGLLPDFRIDDRGAIWLKERLCVPLDEGIRESILTEAHCTKYSIHPGSTKMYQDLKKLFWWRRMKRDIAAFVAQCDTCN</sequence>
<dbReference type="PANTHER" id="PTHR37984:SF5">
    <property type="entry name" value="PROTEIN NYNRIN-LIKE"/>
    <property type="match status" value="1"/>
</dbReference>
<dbReference type="InterPro" id="IPR041588">
    <property type="entry name" value="Integrase_H2C2"/>
</dbReference>
<evidence type="ECO:0000256" key="1">
    <source>
        <dbReference type="ARBA" id="ARBA00012493"/>
    </source>
</evidence>
<dbReference type="Gene3D" id="2.40.70.10">
    <property type="entry name" value="Acid Proteases"/>
    <property type="match status" value="1"/>
</dbReference>
<evidence type="ECO:0000259" key="8">
    <source>
        <dbReference type="Pfam" id="PF00078"/>
    </source>
</evidence>
<dbReference type="Pfam" id="PF08284">
    <property type="entry name" value="RVP_2"/>
    <property type="match status" value="1"/>
</dbReference>
<dbReference type="GO" id="GO:0003964">
    <property type="term" value="F:RNA-directed DNA polymerase activity"/>
    <property type="evidence" value="ECO:0007669"/>
    <property type="project" value="UniProtKB-KW"/>
</dbReference>
<dbReference type="InterPro" id="IPR021109">
    <property type="entry name" value="Peptidase_aspartic_dom_sf"/>
</dbReference>
<dbReference type="Proteomes" id="UP001341281">
    <property type="component" value="Chromosome 07"/>
</dbReference>
<feature type="domain" description="Reverse transcriptase" evidence="8">
    <location>
        <begin position="167"/>
        <end position="316"/>
    </location>
</feature>
<keyword evidence="4" id="KW-0540">Nuclease</keyword>
<dbReference type="InterPro" id="IPR041373">
    <property type="entry name" value="RT_RNaseH"/>
</dbReference>
<proteinExistence type="predicted"/>
<evidence type="ECO:0000256" key="5">
    <source>
        <dbReference type="ARBA" id="ARBA00022759"/>
    </source>
</evidence>
<dbReference type="FunFam" id="3.30.70.270:FF:000020">
    <property type="entry name" value="Transposon Tf2-6 polyprotein-like Protein"/>
    <property type="match status" value="1"/>
</dbReference>
<evidence type="ECO:0000256" key="3">
    <source>
        <dbReference type="ARBA" id="ARBA00022695"/>
    </source>
</evidence>
<evidence type="ECO:0000259" key="9">
    <source>
        <dbReference type="Pfam" id="PF17917"/>
    </source>
</evidence>
<dbReference type="Gene3D" id="3.10.10.10">
    <property type="entry name" value="HIV Type 1 Reverse Transcriptase, subunit A, domain 1"/>
    <property type="match status" value="1"/>
</dbReference>